<dbReference type="AlphaFoldDB" id="A0A934MHP7"/>
<keyword evidence="3" id="KW-1185">Reference proteome</keyword>
<dbReference type="InterPro" id="IPR011042">
    <property type="entry name" value="6-blade_b-propeller_TolB-like"/>
</dbReference>
<dbReference type="InterPro" id="IPR013658">
    <property type="entry name" value="SGL"/>
</dbReference>
<dbReference type="InterPro" id="IPR051262">
    <property type="entry name" value="SMP-30/CGR1_Lactonase"/>
</dbReference>
<name>A0A934MHP7_9HYPH</name>
<dbReference type="RefSeq" id="WP_198883801.1">
    <property type="nucleotide sequence ID" value="NZ_JAEKJA010000021.1"/>
</dbReference>
<reference evidence="2" key="1">
    <citation type="submission" date="2020-12" db="EMBL/GenBank/DDBJ databases">
        <title>Bacterial taxonomy.</title>
        <authorList>
            <person name="Pan X."/>
        </authorList>
    </citation>
    <scope>NUCLEOTIDE SEQUENCE</scope>
    <source>
        <strain evidence="2">B2012</strain>
    </source>
</reference>
<evidence type="ECO:0000259" key="1">
    <source>
        <dbReference type="Pfam" id="PF08450"/>
    </source>
</evidence>
<dbReference type="SUPFAM" id="SSF63829">
    <property type="entry name" value="Calcium-dependent phosphotriesterase"/>
    <property type="match status" value="1"/>
</dbReference>
<gene>
    <name evidence="2" type="ORF">JCR33_19500</name>
</gene>
<evidence type="ECO:0000313" key="3">
    <source>
        <dbReference type="Proteomes" id="UP000609531"/>
    </source>
</evidence>
<sequence length="337" mass="35454">MTQPTIPLESLSIHGAGLHRPECVVVHDSGCIVVPDWTDEGGVAVVEIASGRVGHVLARRAGAGLKPNGIMLEAGGSVLLTHLGAEDGGVYRLFPDGRDEPVLTAADGAPLPPTNFVAKDPQGRLYVTVSTRHVPRHRAAHAGVRDGFIVLCPVDGEPRIVADGLGYTNECVFDAAGRHLYVNETFSRETSRFAVAPDGSLGPREVVARYGDGIYPDGLAFDVEGGLWVTSIVSNTVLRVLPDGSRTLMVQDRDDDYVAVMERAYGAGSLTRELLDAHHAGRLKNISNLAFGGEGHRTIFLGCLAGEAIVSLPAPVAGLPLPQQSVDIAPLVAAAFA</sequence>
<feature type="domain" description="SMP-30/Gluconolactonase/LRE-like region" evidence="1">
    <location>
        <begin position="84"/>
        <end position="248"/>
    </location>
</feature>
<dbReference type="PANTHER" id="PTHR47572">
    <property type="entry name" value="LIPOPROTEIN-RELATED"/>
    <property type="match status" value="1"/>
</dbReference>
<proteinExistence type="predicted"/>
<comment type="caution">
    <text evidence="2">The sequence shown here is derived from an EMBL/GenBank/DDBJ whole genome shotgun (WGS) entry which is preliminary data.</text>
</comment>
<evidence type="ECO:0000313" key="2">
    <source>
        <dbReference type="EMBL" id="MBJ3777898.1"/>
    </source>
</evidence>
<dbReference type="PANTHER" id="PTHR47572:SF5">
    <property type="entry name" value="BLR2277 PROTEIN"/>
    <property type="match status" value="1"/>
</dbReference>
<dbReference type="Pfam" id="PF08450">
    <property type="entry name" value="SGL"/>
    <property type="match status" value="1"/>
</dbReference>
<organism evidence="2 3">
    <name type="scientific">Acuticoccus mangrovi</name>
    <dbReference type="NCBI Taxonomy" id="2796142"/>
    <lineage>
        <taxon>Bacteria</taxon>
        <taxon>Pseudomonadati</taxon>
        <taxon>Pseudomonadota</taxon>
        <taxon>Alphaproteobacteria</taxon>
        <taxon>Hyphomicrobiales</taxon>
        <taxon>Amorphaceae</taxon>
        <taxon>Acuticoccus</taxon>
    </lineage>
</organism>
<dbReference type="EMBL" id="JAEKJA010000021">
    <property type="protein sequence ID" value="MBJ3777898.1"/>
    <property type="molecule type" value="Genomic_DNA"/>
</dbReference>
<accession>A0A934MHP7</accession>
<dbReference type="Proteomes" id="UP000609531">
    <property type="component" value="Unassembled WGS sequence"/>
</dbReference>
<dbReference type="Gene3D" id="2.120.10.30">
    <property type="entry name" value="TolB, C-terminal domain"/>
    <property type="match status" value="1"/>
</dbReference>
<protein>
    <submittedName>
        <fullName evidence="2">SMP-30/gluconolactonase/LRE family protein</fullName>
    </submittedName>
</protein>